<protein>
    <recommendedName>
        <fullName evidence="3">Tellurite resistance protein TerB</fullName>
    </recommendedName>
</protein>
<accession>A0A3N1HF33</accession>
<organism evidence="1 2">
    <name type="scientific">Saccharothrix texasensis</name>
    <dbReference type="NCBI Taxonomy" id="103734"/>
    <lineage>
        <taxon>Bacteria</taxon>
        <taxon>Bacillati</taxon>
        <taxon>Actinomycetota</taxon>
        <taxon>Actinomycetes</taxon>
        <taxon>Pseudonocardiales</taxon>
        <taxon>Pseudonocardiaceae</taxon>
        <taxon>Saccharothrix</taxon>
    </lineage>
</organism>
<dbReference type="InterPro" id="IPR029024">
    <property type="entry name" value="TerB-like"/>
</dbReference>
<dbReference type="RefSeq" id="WP_123746279.1">
    <property type="nucleotide sequence ID" value="NZ_RJKM01000001.1"/>
</dbReference>
<comment type="caution">
    <text evidence="1">The sequence shown here is derived from an EMBL/GenBank/DDBJ whole genome shotgun (WGS) entry which is preliminary data.</text>
</comment>
<dbReference type="Gene3D" id="1.10.3680.10">
    <property type="entry name" value="TerB-like"/>
    <property type="match status" value="1"/>
</dbReference>
<proteinExistence type="predicted"/>
<dbReference type="AlphaFoldDB" id="A0A3N1HF33"/>
<gene>
    <name evidence="1" type="ORF">EDD40_6521</name>
</gene>
<evidence type="ECO:0000313" key="2">
    <source>
        <dbReference type="Proteomes" id="UP000268727"/>
    </source>
</evidence>
<name>A0A3N1HF33_9PSEU</name>
<evidence type="ECO:0000313" key="1">
    <source>
        <dbReference type="EMBL" id="ROP41097.1"/>
    </source>
</evidence>
<sequence>MTVYTDEESRTLRTAVFGAMVLVSTAEPGALDEESHAGIRAMSTFPPLLRQVLGAAPPELPDGSTADVEAGVLAALRRSVGIVAARTPEAARTFPAAVLAVCEEVASADGRVGAAESAVVGKVRAALAG</sequence>
<keyword evidence="2" id="KW-1185">Reference proteome</keyword>
<dbReference type="OrthoDB" id="3695500at2"/>
<evidence type="ECO:0008006" key="3">
    <source>
        <dbReference type="Google" id="ProtNLM"/>
    </source>
</evidence>
<dbReference type="EMBL" id="RJKM01000001">
    <property type="protein sequence ID" value="ROP41097.1"/>
    <property type="molecule type" value="Genomic_DNA"/>
</dbReference>
<dbReference type="Proteomes" id="UP000268727">
    <property type="component" value="Unassembled WGS sequence"/>
</dbReference>
<reference evidence="1 2" key="1">
    <citation type="submission" date="2018-11" db="EMBL/GenBank/DDBJ databases">
        <title>Sequencing the genomes of 1000 actinobacteria strains.</title>
        <authorList>
            <person name="Klenk H.-P."/>
        </authorList>
    </citation>
    <scope>NUCLEOTIDE SEQUENCE [LARGE SCALE GENOMIC DNA]</scope>
    <source>
        <strain evidence="1 2">DSM 44231</strain>
    </source>
</reference>